<dbReference type="AlphaFoldDB" id="A0AAP1R9G7"/>
<organism evidence="1 2">
    <name type="scientific">Escherichia coli</name>
    <dbReference type="NCBI Taxonomy" id="562"/>
    <lineage>
        <taxon>Bacteria</taxon>
        <taxon>Pseudomonadati</taxon>
        <taxon>Pseudomonadota</taxon>
        <taxon>Gammaproteobacteria</taxon>
        <taxon>Enterobacterales</taxon>
        <taxon>Enterobacteriaceae</taxon>
        <taxon>Escherichia</taxon>
    </lineage>
</organism>
<dbReference type="RefSeq" id="WP_001536430.1">
    <property type="nucleotide sequence ID" value="NZ_JADBIO010000022.1"/>
</dbReference>
<protein>
    <submittedName>
        <fullName evidence="1">PerC family transcriptional regulator</fullName>
    </submittedName>
</protein>
<proteinExistence type="predicted"/>
<evidence type="ECO:0000313" key="2">
    <source>
        <dbReference type="Proteomes" id="UP000640866"/>
    </source>
</evidence>
<gene>
    <name evidence="1" type="ORF">IH772_19880</name>
</gene>
<reference evidence="1" key="1">
    <citation type="submission" date="2020-09" db="EMBL/GenBank/DDBJ databases">
        <title>Emerging polyconal dissemination of OXA-244-producing E. coli in France.</title>
        <authorList>
            <person name="Emeraud C."/>
            <person name="Girlich D."/>
            <person name="Bonnin R.A."/>
            <person name="Jousset A.B."/>
            <person name="Naas T."/>
            <person name="Dortet L."/>
        </authorList>
    </citation>
    <scope>NUCLEOTIDE SEQUENCE</scope>
    <source>
        <strain evidence="1">225E3</strain>
    </source>
</reference>
<dbReference type="EMBL" id="JACZOI010000065">
    <property type="protein sequence ID" value="MBE0979530.1"/>
    <property type="molecule type" value="Genomic_DNA"/>
</dbReference>
<evidence type="ECO:0000313" key="1">
    <source>
        <dbReference type="EMBL" id="MBE0979530.1"/>
    </source>
</evidence>
<dbReference type="InterPro" id="IPR024684">
    <property type="entry name" value="Tscrpt_act_PerC/SfV_Orf40"/>
</dbReference>
<sequence>MVEDEVAQKLEVAGLWRRAASRWLDVMQHHGLTAQQRDRIRQHRKYCLSCVKPISILEKLDVTEIARAAKTVQERMGLSHPYGVAFRLKDEK</sequence>
<name>A0AAP1R9G7_ECOLX</name>
<accession>A0AAP1R9G7</accession>
<dbReference type="Proteomes" id="UP000640866">
    <property type="component" value="Unassembled WGS sequence"/>
</dbReference>
<dbReference type="Pfam" id="PF06069">
    <property type="entry name" value="PerC"/>
    <property type="match status" value="1"/>
</dbReference>
<comment type="caution">
    <text evidence="1">The sequence shown here is derived from an EMBL/GenBank/DDBJ whole genome shotgun (WGS) entry which is preliminary data.</text>
</comment>